<dbReference type="RefSeq" id="WP_073281800.1">
    <property type="nucleotide sequence ID" value="NZ_FRAS01000003.1"/>
</dbReference>
<keyword evidence="1" id="KW-0472">Membrane</keyword>
<gene>
    <name evidence="2" type="ORF">SAMN02746009_01044</name>
</gene>
<evidence type="ECO:0000256" key="1">
    <source>
        <dbReference type="SAM" id="Phobius"/>
    </source>
</evidence>
<feature type="transmembrane region" description="Helical" evidence="1">
    <location>
        <begin position="151"/>
        <end position="179"/>
    </location>
</feature>
<feature type="transmembrane region" description="Helical" evidence="1">
    <location>
        <begin position="101"/>
        <end position="119"/>
    </location>
</feature>
<feature type="transmembrane region" description="Helical" evidence="1">
    <location>
        <begin position="346"/>
        <end position="364"/>
    </location>
</feature>
<dbReference type="Proteomes" id="UP000183947">
    <property type="component" value="Unassembled WGS sequence"/>
</dbReference>
<name>A0A1M6T151_9BACT</name>
<organism evidence="2 3">
    <name type="scientific">Hymenobacter psychrotolerans DSM 18569</name>
    <dbReference type="NCBI Taxonomy" id="1121959"/>
    <lineage>
        <taxon>Bacteria</taxon>
        <taxon>Pseudomonadati</taxon>
        <taxon>Bacteroidota</taxon>
        <taxon>Cytophagia</taxon>
        <taxon>Cytophagales</taxon>
        <taxon>Hymenobacteraceae</taxon>
        <taxon>Hymenobacter</taxon>
    </lineage>
</organism>
<feature type="transmembrane region" description="Helical" evidence="1">
    <location>
        <begin position="370"/>
        <end position="390"/>
    </location>
</feature>
<keyword evidence="1" id="KW-1133">Transmembrane helix</keyword>
<protein>
    <recommendedName>
        <fullName evidence="4">Dolichyl-phosphate-mannose-protein mannosyltransferase</fullName>
    </recommendedName>
</protein>
<feature type="transmembrane region" description="Helical" evidence="1">
    <location>
        <begin position="191"/>
        <end position="210"/>
    </location>
</feature>
<dbReference type="OrthoDB" id="878475at2"/>
<dbReference type="EMBL" id="FRAS01000003">
    <property type="protein sequence ID" value="SHK50620.1"/>
    <property type="molecule type" value="Genomic_DNA"/>
</dbReference>
<dbReference type="AlphaFoldDB" id="A0A1M6T151"/>
<accession>A0A1M6T151</accession>
<evidence type="ECO:0008006" key="4">
    <source>
        <dbReference type="Google" id="ProtNLM"/>
    </source>
</evidence>
<keyword evidence="1" id="KW-0812">Transmembrane</keyword>
<proteinExistence type="predicted"/>
<feature type="transmembrane region" description="Helical" evidence="1">
    <location>
        <begin position="72"/>
        <end position="94"/>
    </location>
</feature>
<feature type="transmembrane region" description="Helical" evidence="1">
    <location>
        <begin position="321"/>
        <end position="339"/>
    </location>
</feature>
<evidence type="ECO:0000313" key="3">
    <source>
        <dbReference type="Proteomes" id="UP000183947"/>
    </source>
</evidence>
<sequence length="527" mass="57261">MSGKLFRRVLLPALLLLAVGYGLGGYFETNDDAAIILLLRGTAAAAPVTNLHLYFHGLSAVLAWLYEAAPAWPWYALLLYGLLYVATAGAFTVLDRLLTPRLPAGLGTALLVLFFLTAWLEHGFWFNYVRVAILLAGVGVLLAAQRPASRLALVLGLLAFGVGWLIRPSAAVLGLLAVVPGAWWLSGRRSLPALAGAAGLALLGAALLSGTRSPQSAAYRQLDVLKSNLNDYQLYRPLPRTAADSLGIAAVQNWLLSDSTLTNEALFQRAGTLHLPFFLQHTAPAKLAQVLRQLPRDYFPVLLLQGALLVLAAGQGHHRSFWLVQFAYIVALLALGAVLKLPPRLALPLLNCWALSSLVYVFRADGVPDARRAALVVLAVLVVAAVPYMLKTLHRRQVLLAEQQTNNRLRREQAQSAGLLVTDFLPYKSANAFHNPDSQPARMLLLAGWTSADPSQTRWRQALTGTRFFPESLQRLGPRGAAVRWFLTPAGAAVLNRQLRAQLPGSTWQLVAADSTQTEAQAYILRK</sequence>
<keyword evidence="3" id="KW-1185">Reference proteome</keyword>
<evidence type="ECO:0000313" key="2">
    <source>
        <dbReference type="EMBL" id="SHK50620.1"/>
    </source>
</evidence>
<dbReference type="STRING" id="1121959.SAMN02746009_01044"/>
<reference evidence="3" key="1">
    <citation type="submission" date="2016-11" db="EMBL/GenBank/DDBJ databases">
        <authorList>
            <person name="Varghese N."/>
            <person name="Submissions S."/>
        </authorList>
    </citation>
    <scope>NUCLEOTIDE SEQUENCE [LARGE SCALE GENOMIC DNA]</scope>
    <source>
        <strain evidence="3">DSM 18569</strain>
    </source>
</reference>
<feature type="transmembrane region" description="Helical" evidence="1">
    <location>
        <begin position="125"/>
        <end position="144"/>
    </location>
</feature>